<protein>
    <submittedName>
        <fullName evidence="5">Amino acid/amide ABC transporter substrate-binding protein (HAAT family)</fullName>
    </submittedName>
</protein>
<dbReference type="InterPro" id="IPR028081">
    <property type="entry name" value="Leu-bd"/>
</dbReference>
<keyword evidence="6" id="KW-1185">Reference proteome</keyword>
<feature type="domain" description="Leucine-binding protein" evidence="4">
    <location>
        <begin position="23"/>
        <end position="373"/>
    </location>
</feature>
<proteinExistence type="inferred from homology"/>
<organism evidence="5 6">
    <name type="scientific">Eoetvoesiella caeni</name>
    <dbReference type="NCBI Taxonomy" id="645616"/>
    <lineage>
        <taxon>Bacteria</taxon>
        <taxon>Pseudomonadati</taxon>
        <taxon>Pseudomonadota</taxon>
        <taxon>Betaproteobacteria</taxon>
        <taxon>Burkholderiales</taxon>
        <taxon>Alcaligenaceae</taxon>
        <taxon>Eoetvoesiella</taxon>
    </lineage>
</organism>
<dbReference type="SUPFAM" id="SSF53822">
    <property type="entry name" value="Periplasmic binding protein-like I"/>
    <property type="match status" value="1"/>
</dbReference>
<reference evidence="5 6" key="1">
    <citation type="submission" date="2018-06" db="EMBL/GenBank/DDBJ databases">
        <title>Genomic Encyclopedia of Type Strains, Phase IV (KMG-IV): sequencing the most valuable type-strain genomes for metagenomic binning, comparative biology and taxonomic classification.</title>
        <authorList>
            <person name="Goeker M."/>
        </authorList>
    </citation>
    <scope>NUCLEOTIDE SEQUENCE [LARGE SCALE GENOMIC DNA]</scope>
    <source>
        <strain evidence="5 6">DSM 25520</strain>
    </source>
</reference>
<dbReference type="PANTHER" id="PTHR30483:SF38">
    <property type="entry name" value="BLR7848 PROTEIN"/>
    <property type="match status" value="1"/>
</dbReference>
<dbReference type="Gene3D" id="3.40.50.2300">
    <property type="match status" value="2"/>
</dbReference>
<evidence type="ECO:0000259" key="4">
    <source>
        <dbReference type="Pfam" id="PF13458"/>
    </source>
</evidence>
<accession>A0A366HJ89</accession>
<dbReference type="Proteomes" id="UP000253628">
    <property type="component" value="Unassembled WGS sequence"/>
</dbReference>
<gene>
    <name evidence="5" type="ORF">DFR37_102453</name>
</gene>
<evidence type="ECO:0000256" key="2">
    <source>
        <dbReference type="ARBA" id="ARBA00022729"/>
    </source>
</evidence>
<dbReference type="Pfam" id="PF13458">
    <property type="entry name" value="Peripla_BP_6"/>
    <property type="match status" value="1"/>
</dbReference>
<evidence type="ECO:0000256" key="1">
    <source>
        <dbReference type="ARBA" id="ARBA00010062"/>
    </source>
</evidence>
<dbReference type="InterPro" id="IPR028082">
    <property type="entry name" value="Peripla_BP_I"/>
</dbReference>
<name>A0A366HJ89_9BURK</name>
<comment type="similarity">
    <text evidence="1">Belongs to the leucine-binding protein family.</text>
</comment>
<dbReference type="EMBL" id="QNRQ01000002">
    <property type="protein sequence ID" value="RBP42067.1"/>
    <property type="molecule type" value="Genomic_DNA"/>
</dbReference>
<evidence type="ECO:0000313" key="5">
    <source>
        <dbReference type="EMBL" id="RBP42067.1"/>
    </source>
</evidence>
<evidence type="ECO:0000256" key="3">
    <source>
        <dbReference type="SAM" id="SignalP"/>
    </source>
</evidence>
<feature type="chain" id="PRO_5017016943" evidence="3">
    <location>
        <begin position="23"/>
        <end position="384"/>
    </location>
</feature>
<dbReference type="PANTHER" id="PTHR30483">
    <property type="entry name" value="LEUCINE-SPECIFIC-BINDING PROTEIN"/>
    <property type="match status" value="1"/>
</dbReference>
<sequence length="384" mass="40963">MRNFIKVGAVCAGLFMSTALYAQVKIGLTLSTTGPAASLGIPEQNTAALLPKEIGGQKVQYIILNDASDTSVAVKNTHKLISEDNVDAIIGSTITTNSLAMVNIVGQAGTPMISVAASKHIVSPMDANRHWVYKTVQNDSLLTSTALKHMADNGVKTVGYIGFADGYGDSWLEELNKNAPTYGIKIVANERYGRNDSSVTGNVLKAMTAKPDAIFIGASGTPAALPQKTLIERGYKGKIYQTQGAANQDFLRVCGKDCEGTFIAVGPVLVASQLPDTHPAKKVALDYIKHYEDKYGKGSVSPFGAHVWDAGRLLERAIPIAVKKAKPGTKEFRAALRDALESTKDLDVANGVMNMTPEDHAGFDARAVAMIRIENGKWILAATK</sequence>
<dbReference type="AlphaFoldDB" id="A0A366HJ89"/>
<evidence type="ECO:0000313" key="6">
    <source>
        <dbReference type="Proteomes" id="UP000253628"/>
    </source>
</evidence>
<comment type="caution">
    <text evidence="5">The sequence shown here is derived from an EMBL/GenBank/DDBJ whole genome shotgun (WGS) entry which is preliminary data.</text>
</comment>
<keyword evidence="2 3" id="KW-0732">Signal</keyword>
<feature type="signal peptide" evidence="3">
    <location>
        <begin position="1"/>
        <end position="22"/>
    </location>
</feature>
<dbReference type="CDD" id="cd06333">
    <property type="entry name" value="PBP1_ABC_RPA1789-like"/>
    <property type="match status" value="1"/>
</dbReference>
<dbReference type="InterPro" id="IPR051010">
    <property type="entry name" value="BCAA_transport"/>
</dbReference>